<dbReference type="OrthoDB" id="7554598at2759"/>
<evidence type="ECO:0000313" key="2">
    <source>
        <dbReference type="Proteomes" id="UP000324222"/>
    </source>
</evidence>
<comment type="caution">
    <text evidence="1">The sequence shown here is derived from an EMBL/GenBank/DDBJ whole genome shotgun (WGS) entry which is preliminary data.</text>
</comment>
<proteinExistence type="predicted"/>
<name>A0A5B7HIM6_PORTR</name>
<organism evidence="1 2">
    <name type="scientific">Portunus trituberculatus</name>
    <name type="common">Swimming crab</name>
    <name type="synonym">Neptunus trituberculatus</name>
    <dbReference type="NCBI Taxonomy" id="210409"/>
    <lineage>
        <taxon>Eukaryota</taxon>
        <taxon>Metazoa</taxon>
        <taxon>Ecdysozoa</taxon>
        <taxon>Arthropoda</taxon>
        <taxon>Crustacea</taxon>
        <taxon>Multicrustacea</taxon>
        <taxon>Malacostraca</taxon>
        <taxon>Eumalacostraca</taxon>
        <taxon>Eucarida</taxon>
        <taxon>Decapoda</taxon>
        <taxon>Pleocyemata</taxon>
        <taxon>Brachyura</taxon>
        <taxon>Eubrachyura</taxon>
        <taxon>Portunoidea</taxon>
        <taxon>Portunidae</taxon>
        <taxon>Portuninae</taxon>
        <taxon>Portunus</taxon>
    </lineage>
</organism>
<evidence type="ECO:0000313" key="1">
    <source>
        <dbReference type="EMBL" id="MPC69395.1"/>
    </source>
</evidence>
<keyword evidence="2" id="KW-1185">Reference proteome</keyword>
<accession>A0A5B7HIM6</accession>
<dbReference type="Proteomes" id="UP000324222">
    <property type="component" value="Unassembled WGS sequence"/>
</dbReference>
<sequence>MNLQQHRRSSPVTTKVGDSVMVRVPEINSKLSPKFVGPRLVVKQINENKFELFDPWLNTLEVVHNDRLKKTIAKLDLTLVESAKLDTAIRLDSSNSQTNTTHSYNLRSRN</sequence>
<protein>
    <submittedName>
        <fullName evidence="1">Uncharacterized protein</fullName>
    </submittedName>
</protein>
<gene>
    <name evidence="1" type="ORF">E2C01_063618</name>
</gene>
<dbReference type="AlphaFoldDB" id="A0A5B7HIM6"/>
<reference evidence="1 2" key="1">
    <citation type="submission" date="2019-05" db="EMBL/GenBank/DDBJ databases">
        <title>Another draft genome of Portunus trituberculatus and its Hox gene families provides insights of decapod evolution.</title>
        <authorList>
            <person name="Jeong J.-H."/>
            <person name="Song I."/>
            <person name="Kim S."/>
            <person name="Choi T."/>
            <person name="Kim D."/>
            <person name="Ryu S."/>
            <person name="Kim W."/>
        </authorList>
    </citation>
    <scope>NUCLEOTIDE SEQUENCE [LARGE SCALE GENOMIC DNA]</scope>
    <source>
        <tissue evidence="1">Muscle</tissue>
    </source>
</reference>
<dbReference type="EMBL" id="VSRR010029353">
    <property type="protein sequence ID" value="MPC69395.1"/>
    <property type="molecule type" value="Genomic_DNA"/>
</dbReference>